<dbReference type="InterPro" id="IPR011009">
    <property type="entry name" value="Kinase-like_dom_sf"/>
</dbReference>
<feature type="domain" description="Protein kinase" evidence="5">
    <location>
        <begin position="706"/>
        <end position="981"/>
    </location>
</feature>
<keyword evidence="2 4" id="KW-0547">Nucleotide-binding</keyword>
<dbReference type="PROSITE" id="PS00107">
    <property type="entry name" value="PROTEIN_KINASE_ATP"/>
    <property type="match status" value="1"/>
</dbReference>
<gene>
    <name evidence="6" type="ORF">M9Y10_032083</name>
</gene>
<dbReference type="InterPro" id="IPR008271">
    <property type="entry name" value="Ser/Thr_kinase_AS"/>
</dbReference>
<dbReference type="Proteomes" id="UP001470230">
    <property type="component" value="Unassembled WGS sequence"/>
</dbReference>
<keyword evidence="7" id="KW-1185">Reference proteome</keyword>
<name>A0ABR2GZ37_9EUKA</name>
<evidence type="ECO:0000256" key="3">
    <source>
        <dbReference type="ARBA" id="ARBA00022840"/>
    </source>
</evidence>
<evidence type="ECO:0000256" key="1">
    <source>
        <dbReference type="ARBA" id="ARBA00022527"/>
    </source>
</evidence>
<evidence type="ECO:0000259" key="5">
    <source>
        <dbReference type="PROSITE" id="PS50011"/>
    </source>
</evidence>
<dbReference type="PROSITE" id="PS00108">
    <property type="entry name" value="PROTEIN_KINASE_ST"/>
    <property type="match status" value="1"/>
</dbReference>
<keyword evidence="3 4" id="KW-0067">ATP-binding</keyword>
<keyword evidence="1" id="KW-0723">Serine/threonine-protein kinase</keyword>
<feature type="domain" description="Protein kinase" evidence="5">
    <location>
        <begin position="1051"/>
        <end position="1298"/>
    </location>
</feature>
<feature type="binding site" evidence="4">
    <location>
        <position position="389"/>
    </location>
    <ligand>
        <name>ATP</name>
        <dbReference type="ChEBI" id="CHEBI:30616"/>
    </ligand>
</feature>
<organism evidence="6 7">
    <name type="scientific">Tritrichomonas musculus</name>
    <dbReference type="NCBI Taxonomy" id="1915356"/>
    <lineage>
        <taxon>Eukaryota</taxon>
        <taxon>Metamonada</taxon>
        <taxon>Parabasalia</taxon>
        <taxon>Tritrichomonadida</taxon>
        <taxon>Tritrichomonadidae</taxon>
        <taxon>Tritrichomonas</taxon>
    </lineage>
</organism>
<dbReference type="InterPro" id="IPR001245">
    <property type="entry name" value="Ser-Thr/Tyr_kinase_cat_dom"/>
</dbReference>
<dbReference type="PANTHER" id="PTHR44329">
    <property type="entry name" value="SERINE/THREONINE-PROTEIN KINASE TNNI3K-RELATED"/>
    <property type="match status" value="1"/>
</dbReference>
<dbReference type="Pfam" id="PF07714">
    <property type="entry name" value="PK_Tyr_Ser-Thr"/>
    <property type="match status" value="3"/>
</dbReference>
<sequence>MSDYDYDEAGLNDQIGGPLDMENYTIIKRIGSGAYGEVSLVKENKTNKLYSVQVLNYTGDQIIIDSFIKEIKIMLKLKHPAIIKYIGYSLKNKAGDINPTIVMEYAPNDSIETFLNLERAGHASDKWDSTTKAISMYGIASAMKHIHSRGVLHRNLKPSCVLLDAHLFPKVGDFVIAVDVSDSAEDAGAAGTPLFMPPEVIEGGPWTKAGDVYSFAVLLYMLLTAEVPFRGRNQIQVFNAVARGERPAIGDYVPKFLRDLVIACWSQEPERRPTFSQIVDMLREGEGWLGELGVDEEEYVNYCSMLDPVYMIGMESEPSASYSEDEDVFKNFRRVDLSFDEEKEMKELAVNCAPIDLSRFERKEEVGHGSFGSVSRVVEKGSGKVFAAKVNFNDLFHLSDVEVTNLSREVNILSMLSSPVVLKFVGYSPNDFDSEHRPTIVTEYIATGSLGDVIIAERSGLSSHEWNDTKRLINIYGVASGMKYLHSKNVLHRDLKPDNVFIDEFLFPRIGDFGLAKVIQDDGKKGGPVQTSGNLGTLCYMSPEIFDGVYTKPGDVYAFAILVYEMVTLEEPFKGMPAVLLAKHVCSGSRPEIPADTPGCYRALITQCWSQEPEKRPTFSKIVDMLKSDPGFTSGNVDKDEFIEYIESIGDSYDFESAKKKKKGKKRQPPRKVSFDLKKVEERDRVKEILDSDQKLKESFLDLSKFELKSLVSKGATFNIYEVRDKATKDVYSAKVSAVKMSMLTREELIFLSREVNTISKLKHPSFLRFVGYSPTDFRQQSMPVVVSEIASNRSLAQLVDRERRGVSIPSWDSTAKLIVIYGTAAGMAYLHAHKIIHRNLAMNSIFLDRHLFPKIGNFGLSVRKHTLASATLQSTAGIRGNPAFSSPEVLREGDFSEASDVYAFALIVFQLLTLQVPFSGVRSLSDLYSEVVDRQARPSIAKEVPESYRKLIELCWSQNPGARPSFEDIASILVSDGGFITAGISRQRFREYVDAVENAEVDFYPDRKVANLGDLIREKGRIDEEARQAVREDGGPSEEVLREVEEIRREGRLALVGADLVGGLLAGAAPAPVTPVRVGAGDSDGDFVSVLLLGEPGGKEVAHVYECLAGIRNAGVSRPVALFSGGGGQRPAAVLERFVPNLKKAVKSLESVFLVSLVYEVAHAMQKAHEAGVAHLNLSHESVFVDCRKHAKVAGFDAVFRADPVAPVFAPAELLLGKPHSEKADVFSFGMLTYFILTRGRGPFFTRESIEAGRPLPIKRTINRVAFSIITQCLAHSPGARPTFKAITKSIVRYGFALVDGIESELPRLHEQLKSIVEMKKVKEKKKSK</sequence>
<dbReference type="PROSITE" id="PS50011">
    <property type="entry name" value="PROTEIN_KINASE_DOM"/>
    <property type="match status" value="4"/>
</dbReference>
<dbReference type="EMBL" id="JAPFFF010000052">
    <property type="protein sequence ID" value="KAK8839156.1"/>
    <property type="molecule type" value="Genomic_DNA"/>
</dbReference>
<keyword evidence="1" id="KW-0418">Kinase</keyword>
<feature type="domain" description="Protein kinase" evidence="5">
    <location>
        <begin position="24"/>
        <end position="289"/>
    </location>
</feature>
<dbReference type="PANTHER" id="PTHR44329:SF214">
    <property type="entry name" value="PROTEIN KINASE DOMAIN-CONTAINING PROTEIN"/>
    <property type="match status" value="1"/>
</dbReference>
<dbReference type="InterPro" id="IPR051681">
    <property type="entry name" value="Ser/Thr_Kinases-Pseudokinases"/>
</dbReference>
<dbReference type="InterPro" id="IPR000719">
    <property type="entry name" value="Prot_kinase_dom"/>
</dbReference>
<dbReference type="PRINTS" id="PR00109">
    <property type="entry name" value="TYRKINASE"/>
</dbReference>
<dbReference type="SMART" id="SM00220">
    <property type="entry name" value="S_TKc"/>
    <property type="match status" value="3"/>
</dbReference>
<keyword evidence="1" id="KW-0808">Transferase</keyword>
<evidence type="ECO:0000313" key="6">
    <source>
        <dbReference type="EMBL" id="KAK8839156.1"/>
    </source>
</evidence>
<dbReference type="Gene3D" id="1.10.510.10">
    <property type="entry name" value="Transferase(Phosphotransferase) domain 1"/>
    <property type="match status" value="4"/>
</dbReference>
<proteinExistence type="predicted"/>
<feature type="domain" description="Protein kinase" evidence="5">
    <location>
        <begin position="360"/>
        <end position="632"/>
    </location>
</feature>
<evidence type="ECO:0000256" key="2">
    <source>
        <dbReference type="ARBA" id="ARBA00022741"/>
    </source>
</evidence>
<dbReference type="SUPFAM" id="SSF56112">
    <property type="entry name" value="Protein kinase-like (PK-like)"/>
    <property type="match status" value="4"/>
</dbReference>
<reference evidence="6 7" key="1">
    <citation type="submission" date="2024-04" db="EMBL/GenBank/DDBJ databases">
        <title>Tritrichomonas musculus Genome.</title>
        <authorList>
            <person name="Alves-Ferreira E."/>
            <person name="Grigg M."/>
            <person name="Lorenzi H."/>
            <person name="Galac M."/>
        </authorList>
    </citation>
    <scope>NUCLEOTIDE SEQUENCE [LARGE SCALE GENOMIC DNA]</scope>
    <source>
        <strain evidence="6 7">EAF2021</strain>
    </source>
</reference>
<evidence type="ECO:0000256" key="4">
    <source>
        <dbReference type="PROSITE-ProRule" id="PRU10141"/>
    </source>
</evidence>
<dbReference type="Pfam" id="PF00069">
    <property type="entry name" value="Pkinase"/>
    <property type="match status" value="1"/>
</dbReference>
<evidence type="ECO:0000313" key="7">
    <source>
        <dbReference type="Proteomes" id="UP001470230"/>
    </source>
</evidence>
<comment type="caution">
    <text evidence="6">The sequence shown here is derived from an EMBL/GenBank/DDBJ whole genome shotgun (WGS) entry which is preliminary data.</text>
</comment>
<dbReference type="InterPro" id="IPR017441">
    <property type="entry name" value="Protein_kinase_ATP_BS"/>
</dbReference>
<accession>A0ABR2GZ37</accession>
<protein>
    <recommendedName>
        <fullName evidence="5">Protein kinase domain-containing protein</fullName>
    </recommendedName>
</protein>